<feature type="region of interest" description="Disordered" evidence="2">
    <location>
        <begin position="225"/>
        <end position="244"/>
    </location>
</feature>
<dbReference type="AlphaFoldDB" id="A0A7C9A0I4"/>
<evidence type="ECO:0000259" key="3">
    <source>
        <dbReference type="PROSITE" id="PS50033"/>
    </source>
</evidence>
<dbReference type="SUPFAM" id="SSF54236">
    <property type="entry name" value="Ubiquitin-like"/>
    <property type="match status" value="1"/>
</dbReference>
<dbReference type="Pfam" id="PF21021">
    <property type="entry name" value="FAF1"/>
    <property type="match status" value="1"/>
</dbReference>
<dbReference type="InterPro" id="IPR036249">
    <property type="entry name" value="Thioredoxin-like_sf"/>
</dbReference>
<feature type="compositionally biased region" description="Polar residues" evidence="2">
    <location>
        <begin position="317"/>
        <end position="327"/>
    </location>
</feature>
<dbReference type="EMBL" id="GISG01182267">
    <property type="protein sequence ID" value="MBA4654155.1"/>
    <property type="molecule type" value="Transcribed_RNA"/>
</dbReference>
<dbReference type="CDD" id="cd02958">
    <property type="entry name" value="UAS"/>
    <property type="match status" value="1"/>
</dbReference>
<dbReference type="Pfam" id="PF00789">
    <property type="entry name" value="UBX"/>
    <property type="match status" value="1"/>
</dbReference>
<evidence type="ECO:0000313" key="4">
    <source>
        <dbReference type="EMBL" id="MBA4654155.1"/>
    </source>
</evidence>
<dbReference type="Gene3D" id="3.40.30.10">
    <property type="entry name" value="Glutaredoxin"/>
    <property type="match status" value="1"/>
</dbReference>
<name>A0A7C9A0I4_OPUST</name>
<keyword evidence="1" id="KW-0833">Ubl conjugation pathway</keyword>
<dbReference type="GO" id="GO:0036503">
    <property type="term" value="P:ERAD pathway"/>
    <property type="evidence" value="ECO:0007669"/>
    <property type="project" value="TreeGrafter"/>
</dbReference>
<feature type="region of interest" description="Disordered" evidence="2">
    <location>
        <begin position="266"/>
        <end position="327"/>
    </location>
</feature>
<feature type="domain" description="UBX" evidence="3">
    <location>
        <begin position="324"/>
        <end position="402"/>
    </location>
</feature>
<feature type="compositionally biased region" description="Basic and acidic residues" evidence="2">
    <location>
        <begin position="230"/>
        <end position="244"/>
    </location>
</feature>
<dbReference type="InterPro" id="IPR029071">
    <property type="entry name" value="Ubiquitin-like_domsf"/>
</dbReference>
<dbReference type="GO" id="GO:0005783">
    <property type="term" value="C:endoplasmic reticulum"/>
    <property type="evidence" value="ECO:0007669"/>
    <property type="project" value="TreeGrafter"/>
</dbReference>
<dbReference type="SMART" id="SM00166">
    <property type="entry name" value="UBX"/>
    <property type="match status" value="1"/>
</dbReference>
<reference evidence="4" key="2">
    <citation type="submission" date="2020-07" db="EMBL/GenBank/DDBJ databases">
        <authorList>
            <person name="Vera ALvarez R."/>
            <person name="Arias-Moreno D.M."/>
            <person name="Jimenez-Jacinto V."/>
            <person name="Jimenez-Bremont J.F."/>
            <person name="Swaminathan K."/>
            <person name="Moose S.P."/>
            <person name="Guerrero-Gonzalez M.L."/>
            <person name="Marino-Ramirez L."/>
            <person name="Landsman D."/>
            <person name="Rodriguez-Kessler M."/>
            <person name="Delgado-Sanchez P."/>
        </authorList>
    </citation>
    <scope>NUCLEOTIDE SEQUENCE</scope>
    <source>
        <tissue evidence="4">Cladode</tissue>
    </source>
</reference>
<dbReference type="PROSITE" id="PS50033">
    <property type="entry name" value="UBX"/>
    <property type="match status" value="1"/>
</dbReference>
<feature type="region of interest" description="Disordered" evidence="2">
    <location>
        <begin position="1"/>
        <end position="21"/>
    </location>
</feature>
<dbReference type="PANTHER" id="PTHR23322">
    <property type="entry name" value="FAS-ASSOCIATED PROTEIN"/>
    <property type="match status" value="1"/>
</dbReference>
<dbReference type="PANTHER" id="PTHR23322:SF71">
    <property type="entry name" value="UBIQUITIN-ASSOCIATED (UBA) PROTEIN-RELATED"/>
    <property type="match status" value="1"/>
</dbReference>
<reference evidence="4" key="1">
    <citation type="journal article" date="2013" name="J. Plant Res.">
        <title>Effect of fungi and light on seed germination of three Opuntia species from semiarid lands of central Mexico.</title>
        <authorList>
            <person name="Delgado-Sanchez P."/>
            <person name="Jimenez-Bremont J.F."/>
            <person name="Guerrero-Gonzalez Mde L."/>
            <person name="Flores J."/>
        </authorList>
    </citation>
    <scope>NUCLEOTIDE SEQUENCE</scope>
    <source>
        <tissue evidence="4">Cladode</tissue>
    </source>
</reference>
<accession>A0A7C9A0I4</accession>
<dbReference type="InterPro" id="IPR001012">
    <property type="entry name" value="UBX_dom"/>
</dbReference>
<dbReference type="InterPro" id="IPR050730">
    <property type="entry name" value="UBX_domain-protein"/>
</dbReference>
<evidence type="ECO:0000256" key="1">
    <source>
        <dbReference type="ARBA" id="ARBA00022786"/>
    </source>
</evidence>
<dbReference type="InterPro" id="IPR049483">
    <property type="entry name" value="FAF1_2-like_UAS"/>
</dbReference>
<evidence type="ECO:0000256" key="2">
    <source>
        <dbReference type="SAM" id="MobiDB-lite"/>
    </source>
</evidence>
<organism evidence="4">
    <name type="scientific">Opuntia streptacantha</name>
    <name type="common">Prickly pear cactus</name>
    <name type="synonym">Opuntia cardona</name>
    <dbReference type="NCBI Taxonomy" id="393608"/>
    <lineage>
        <taxon>Eukaryota</taxon>
        <taxon>Viridiplantae</taxon>
        <taxon>Streptophyta</taxon>
        <taxon>Embryophyta</taxon>
        <taxon>Tracheophyta</taxon>
        <taxon>Spermatophyta</taxon>
        <taxon>Magnoliopsida</taxon>
        <taxon>eudicotyledons</taxon>
        <taxon>Gunneridae</taxon>
        <taxon>Pentapetalae</taxon>
        <taxon>Caryophyllales</taxon>
        <taxon>Cactineae</taxon>
        <taxon>Cactaceae</taxon>
        <taxon>Opuntioideae</taxon>
        <taxon>Opuntia</taxon>
    </lineage>
</organism>
<dbReference type="InterPro" id="IPR006577">
    <property type="entry name" value="UAS"/>
</dbReference>
<dbReference type="SUPFAM" id="SSF52833">
    <property type="entry name" value="Thioredoxin-like"/>
    <property type="match status" value="1"/>
</dbReference>
<dbReference type="GO" id="GO:0043130">
    <property type="term" value="F:ubiquitin binding"/>
    <property type="evidence" value="ECO:0007669"/>
    <property type="project" value="TreeGrafter"/>
</dbReference>
<feature type="compositionally biased region" description="Basic and acidic residues" evidence="2">
    <location>
        <begin position="7"/>
        <end position="17"/>
    </location>
</feature>
<dbReference type="Gene3D" id="3.10.20.90">
    <property type="entry name" value="Phosphatidylinositol 3-kinase Catalytic Subunit, Chain A, domain 1"/>
    <property type="match status" value="1"/>
</dbReference>
<dbReference type="CDD" id="cd01767">
    <property type="entry name" value="UBX"/>
    <property type="match status" value="1"/>
</dbReference>
<dbReference type="SMART" id="SM00594">
    <property type="entry name" value="UAS"/>
    <property type="match status" value="1"/>
</dbReference>
<protein>
    <recommendedName>
        <fullName evidence="3">UBX domain-containing protein</fullName>
    </recommendedName>
</protein>
<sequence>MSSMTRDNPRRRGDSPSRRGIVRRMVSLPRSILGGFSRAIGNGIDLMGRGERRTQIFPPPPSSLSLLPPHFQVFPARYEQETAMTNNDRAFLNNFEQNYGASHPFFYACRFVQALKIAQDEKKFLFLYLHSPDHPFAAEFCGETLRSELVIQFLDANFVSWGALVDRGEGLQMCEVLRPASFPFCAVIAPASGDNIAVLRQIEGPVSPAELVEILQRTLDEQGVAFGTGRAEEEEKRRADRQLKEEQDAAYLAALRIDQERERLMNLPPEQTAQRPVAQPSPAESSYRGYSQWPRHNPSLIKPSQVRETTTKREQGKNSASNAKNNQVTQILIRFPNGERRQCSFSATDKVQAIYKYIDSLGLLGIGNYRLISSFPRKVFGADQMSMTLKDAGLHPKATLFIEKL</sequence>
<proteinExistence type="predicted"/>